<name>A0ABP9NQX0_9PSEU</name>
<evidence type="ECO:0000259" key="1">
    <source>
        <dbReference type="Pfam" id="PF13380"/>
    </source>
</evidence>
<dbReference type="Pfam" id="PF13380">
    <property type="entry name" value="CoA_binding_2"/>
    <property type="match status" value="1"/>
</dbReference>
<sequence length="96" mass="10500">MAYRVLAAGLSPDPVTIARFRSRQATALAWGLRGVAAVVRRSRPSQGGRDVFRRREGLPSVLDDVLAAGGVERFWLQFGRFDEDVARRAEAGGSRS</sequence>
<accession>A0ABP9NQX0</accession>
<dbReference type="EMBL" id="BAABJO010000020">
    <property type="protein sequence ID" value="GAA5129264.1"/>
    <property type="molecule type" value="Genomic_DNA"/>
</dbReference>
<dbReference type="InterPro" id="IPR003781">
    <property type="entry name" value="CoA-bd"/>
</dbReference>
<dbReference type="Proteomes" id="UP001500804">
    <property type="component" value="Unassembled WGS sequence"/>
</dbReference>
<keyword evidence="3" id="KW-1185">Reference proteome</keyword>
<proteinExistence type="predicted"/>
<feature type="domain" description="CoA-binding" evidence="1">
    <location>
        <begin position="50"/>
        <end position="94"/>
    </location>
</feature>
<gene>
    <name evidence="2" type="ORF">GCM10023320_49490</name>
</gene>
<evidence type="ECO:0000313" key="3">
    <source>
        <dbReference type="Proteomes" id="UP001500804"/>
    </source>
</evidence>
<comment type="caution">
    <text evidence="2">The sequence shown here is derived from an EMBL/GenBank/DDBJ whole genome shotgun (WGS) entry which is preliminary data.</text>
</comment>
<reference evidence="3" key="1">
    <citation type="journal article" date="2019" name="Int. J. Syst. Evol. Microbiol.">
        <title>The Global Catalogue of Microorganisms (GCM) 10K type strain sequencing project: providing services to taxonomists for standard genome sequencing and annotation.</title>
        <authorList>
            <consortium name="The Broad Institute Genomics Platform"/>
            <consortium name="The Broad Institute Genome Sequencing Center for Infectious Disease"/>
            <person name="Wu L."/>
            <person name="Ma J."/>
        </authorList>
    </citation>
    <scope>NUCLEOTIDE SEQUENCE [LARGE SCALE GENOMIC DNA]</scope>
    <source>
        <strain evidence="3">JCM 18302</strain>
    </source>
</reference>
<evidence type="ECO:0000313" key="2">
    <source>
        <dbReference type="EMBL" id="GAA5129264.1"/>
    </source>
</evidence>
<protein>
    <recommendedName>
        <fullName evidence="1">CoA-binding domain-containing protein</fullName>
    </recommendedName>
</protein>
<organism evidence="2 3">
    <name type="scientific">Pseudonocardia adelaidensis</name>
    <dbReference type="NCBI Taxonomy" id="648754"/>
    <lineage>
        <taxon>Bacteria</taxon>
        <taxon>Bacillati</taxon>
        <taxon>Actinomycetota</taxon>
        <taxon>Actinomycetes</taxon>
        <taxon>Pseudonocardiales</taxon>
        <taxon>Pseudonocardiaceae</taxon>
        <taxon>Pseudonocardia</taxon>
    </lineage>
</organism>